<comment type="caution">
    <text evidence="7">The sequence shown here is derived from an EMBL/GenBank/DDBJ whole genome shotgun (WGS) entry which is preliminary data.</text>
</comment>
<keyword evidence="4 5" id="KW-0472">Membrane</keyword>
<feature type="domain" description="Lipopolysaccharide assembly protein A" evidence="6">
    <location>
        <begin position="22"/>
        <end position="63"/>
    </location>
</feature>
<dbReference type="Pfam" id="PF06305">
    <property type="entry name" value="LapA_dom"/>
    <property type="match status" value="1"/>
</dbReference>
<evidence type="ECO:0000259" key="6">
    <source>
        <dbReference type="Pfam" id="PF06305"/>
    </source>
</evidence>
<protein>
    <recommendedName>
        <fullName evidence="6">Lipopolysaccharide assembly protein A domain-containing protein</fullName>
    </recommendedName>
</protein>
<dbReference type="GO" id="GO:0005886">
    <property type="term" value="C:plasma membrane"/>
    <property type="evidence" value="ECO:0007669"/>
    <property type="project" value="InterPro"/>
</dbReference>
<dbReference type="Proteomes" id="UP000230859">
    <property type="component" value="Unassembled WGS sequence"/>
</dbReference>
<evidence type="ECO:0000256" key="5">
    <source>
        <dbReference type="SAM" id="Phobius"/>
    </source>
</evidence>
<proteinExistence type="predicted"/>
<name>A0A2H0LKY6_9BACT</name>
<evidence type="ECO:0000313" key="7">
    <source>
        <dbReference type="EMBL" id="PIQ85006.1"/>
    </source>
</evidence>
<gene>
    <name evidence="7" type="ORF">COV74_10425</name>
</gene>
<evidence type="ECO:0000256" key="1">
    <source>
        <dbReference type="ARBA" id="ARBA00022475"/>
    </source>
</evidence>
<dbReference type="EMBL" id="PCVY01000076">
    <property type="protein sequence ID" value="PIQ85006.1"/>
    <property type="molecule type" value="Genomic_DNA"/>
</dbReference>
<organism evidence="7 8">
    <name type="scientific">Candidatus Abzuiibacterium crystallinum</name>
    <dbReference type="NCBI Taxonomy" id="1974748"/>
    <lineage>
        <taxon>Bacteria</taxon>
        <taxon>Pseudomonadati</taxon>
        <taxon>Candidatus Omnitrophota</taxon>
        <taxon>Candidatus Abzuiibacterium</taxon>
    </lineage>
</organism>
<dbReference type="InterPro" id="IPR010445">
    <property type="entry name" value="LapA_dom"/>
</dbReference>
<keyword evidence="3 5" id="KW-1133">Transmembrane helix</keyword>
<keyword evidence="1" id="KW-1003">Cell membrane</keyword>
<accession>A0A2H0LKY6</accession>
<feature type="transmembrane region" description="Helical" evidence="5">
    <location>
        <begin position="36"/>
        <end position="56"/>
    </location>
</feature>
<reference evidence="7 8" key="1">
    <citation type="submission" date="2017-09" db="EMBL/GenBank/DDBJ databases">
        <title>Depth-based differentiation of microbial function through sediment-hosted aquifers and enrichment of novel symbionts in the deep terrestrial subsurface.</title>
        <authorList>
            <person name="Probst A.J."/>
            <person name="Ladd B."/>
            <person name="Jarett J.K."/>
            <person name="Geller-Mcgrath D.E."/>
            <person name="Sieber C.M."/>
            <person name="Emerson J.B."/>
            <person name="Anantharaman K."/>
            <person name="Thomas B.C."/>
            <person name="Malmstrom R."/>
            <person name="Stieglmeier M."/>
            <person name="Klingl A."/>
            <person name="Woyke T."/>
            <person name="Ryan C.M."/>
            <person name="Banfield J.F."/>
        </authorList>
    </citation>
    <scope>NUCLEOTIDE SEQUENCE [LARGE SCALE GENOMIC DNA]</scope>
    <source>
        <strain evidence="7">CG11_big_fil_rev_8_21_14_0_20_45_26</strain>
    </source>
</reference>
<evidence type="ECO:0000256" key="3">
    <source>
        <dbReference type="ARBA" id="ARBA00022989"/>
    </source>
</evidence>
<keyword evidence="2 5" id="KW-0812">Transmembrane</keyword>
<evidence type="ECO:0000313" key="8">
    <source>
        <dbReference type="Proteomes" id="UP000230859"/>
    </source>
</evidence>
<sequence length="68" mass="7944">MKKFKLTLSLVLLGLFFIILIQNSNLVTYKFLFWEISISQIILLPIILLIGFLLGFSAAHWKYREKNA</sequence>
<evidence type="ECO:0000256" key="2">
    <source>
        <dbReference type="ARBA" id="ARBA00022692"/>
    </source>
</evidence>
<evidence type="ECO:0000256" key="4">
    <source>
        <dbReference type="ARBA" id="ARBA00023136"/>
    </source>
</evidence>
<dbReference type="AlphaFoldDB" id="A0A2H0LKY6"/>